<evidence type="ECO:0000259" key="23">
    <source>
        <dbReference type="Pfam" id="PF00694"/>
    </source>
</evidence>
<dbReference type="EC" id="4.2.1.3" evidence="9"/>
<dbReference type="InterPro" id="IPR000573">
    <property type="entry name" value="AconitaseA/IPMdHydase_ssu_swvl"/>
</dbReference>
<keyword evidence="12" id="KW-0004">4Fe-4S</keyword>
<evidence type="ECO:0000256" key="3">
    <source>
        <dbReference type="ARBA" id="ARBA00002695"/>
    </source>
</evidence>
<keyword evidence="15" id="KW-0408">Iron</keyword>
<keyword evidence="25" id="KW-1185">Reference proteome</keyword>
<dbReference type="SUPFAM" id="SSF52016">
    <property type="entry name" value="LeuD/IlvD-like"/>
    <property type="match status" value="1"/>
</dbReference>
<dbReference type="EMBL" id="JALJZU010000009">
    <property type="protein sequence ID" value="MCP2010636.1"/>
    <property type="molecule type" value="Genomic_DNA"/>
</dbReference>
<dbReference type="Pfam" id="PF00694">
    <property type="entry name" value="Aconitase_C"/>
    <property type="match status" value="1"/>
</dbReference>
<keyword evidence="17" id="KW-0456">Lyase</keyword>
<evidence type="ECO:0000256" key="16">
    <source>
        <dbReference type="ARBA" id="ARBA00023014"/>
    </source>
</evidence>
<keyword evidence="16" id="KW-0411">Iron-sulfur</keyword>
<evidence type="ECO:0000256" key="10">
    <source>
        <dbReference type="ARBA" id="ARBA00019378"/>
    </source>
</evidence>
<evidence type="ECO:0000256" key="11">
    <source>
        <dbReference type="ARBA" id="ARBA00022430"/>
    </source>
</evidence>
<evidence type="ECO:0000259" key="22">
    <source>
        <dbReference type="Pfam" id="PF00330"/>
    </source>
</evidence>
<evidence type="ECO:0000256" key="17">
    <source>
        <dbReference type="ARBA" id="ARBA00023239"/>
    </source>
</evidence>
<gene>
    <name evidence="24" type="ORF">L1274_004378</name>
</gene>
<evidence type="ECO:0000256" key="20">
    <source>
        <dbReference type="ARBA" id="ARBA00031081"/>
    </source>
</evidence>
<keyword evidence="14" id="KW-0479">Metal-binding</keyword>
<dbReference type="EC" id="4.2.1.33" evidence="8"/>
<evidence type="ECO:0000256" key="5">
    <source>
        <dbReference type="ARBA" id="ARBA00004729"/>
    </source>
</evidence>
<accession>A0ABT1GNS0</accession>
<evidence type="ECO:0000313" key="25">
    <source>
        <dbReference type="Proteomes" id="UP001162889"/>
    </source>
</evidence>
<evidence type="ECO:0000256" key="6">
    <source>
        <dbReference type="ARBA" id="ARBA00009845"/>
    </source>
</evidence>
<keyword evidence="11" id="KW-0432">Leucine biosynthesis</keyword>
<organism evidence="24 25">
    <name type="scientific">Duganella violaceipulchra</name>
    <dbReference type="NCBI Taxonomy" id="2849652"/>
    <lineage>
        <taxon>Bacteria</taxon>
        <taxon>Pseudomonadati</taxon>
        <taxon>Pseudomonadota</taxon>
        <taxon>Betaproteobacteria</taxon>
        <taxon>Burkholderiales</taxon>
        <taxon>Oxalobacteraceae</taxon>
        <taxon>Telluria group</taxon>
        <taxon>Duganella</taxon>
    </lineage>
</organism>
<dbReference type="RefSeq" id="WP_262311763.1">
    <property type="nucleotide sequence ID" value="NZ_JAHTGR010000008.1"/>
</dbReference>
<evidence type="ECO:0000256" key="19">
    <source>
        <dbReference type="ARBA" id="ARBA00023501"/>
    </source>
</evidence>
<dbReference type="PROSITE" id="PS01244">
    <property type="entry name" value="ACONITASE_2"/>
    <property type="match status" value="1"/>
</dbReference>
<dbReference type="InterPro" id="IPR036008">
    <property type="entry name" value="Aconitase_4Fe-4S_dom"/>
</dbReference>
<comment type="pathway">
    <text evidence="5">Amino-acid biosynthesis; L-leucine biosynthesis; L-leucine from 3-methyl-2-oxobutanoate: step 2/4.</text>
</comment>
<keyword evidence="13" id="KW-0028">Amino-acid biosynthesis</keyword>
<dbReference type="Proteomes" id="UP001162889">
    <property type="component" value="Unassembled WGS sequence"/>
</dbReference>
<feature type="domain" description="Aconitase/3-isopropylmalate dehydratase large subunit alpha/beta/alpha" evidence="22">
    <location>
        <begin position="2"/>
        <end position="64"/>
    </location>
</feature>
<keyword evidence="18" id="KW-0100">Branched-chain amino acid biosynthesis</keyword>
<evidence type="ECO:0000256" key="8">
    <source>
        <dbReference type="ARBA" id="ARBA00011998"/>
    </source>
</evidence>
<dbReference type="InterPro" id="IPR015931">
    <property type="entry name" value="Acnase/IPM_dHydase_lsu_aba_1/3"/>
</dbReference>
<proteinExistence type="inferred from homology"/>
<evidence type="ECO:0000256" key="18">
    <source>
        <dbReference type="ARBA" id="ARBA00023304"/>
    </source>
</evidence>
<evidence type="ECO:0000256" key="7">
    <source>
        <dbReference type="ARBA" id="ARBA00011271"/>
    </source>
</evidence>
<evidence type="ECO:0000256" key="21">
    <source>
        <dbReference type="ARBA" id="ARBA00031977"/>
    </source>
</evidence>
<evidence type="ECO:0000256" key="14">
    <source>
        <dbReference type="ARBA" id="ARBA00022723"/>
    </source>
</evidence>
<evidence type="ECO:0000256" key="13">
    <source>
        <dbReference type="ARBA" id="ARBA00022605"/>
    </source>
</evidence>
<comment type="similarity">
    <text evidence="6">Belongs to the LeuD family. LeuD type 1 subfamily.</text>
</comment>
<comment type="catalytic activity">
    <reaction evidence="19">
        <text>citrate = D-threo-isocitrate</text>
        <dbReference type="Rhea" id="RHEA:10336"/>
        <dbReference type="ChEBI" id="CHEBI:15562"/>
        <dbReference type="ChEBI" id="CHEBI:16947"/>
        <dbReference type="EC" id="4.2.1.3"/>
    </reaction>
</comment>
<evidence type="ECO:0000256" key="2">
    <source>
        <dbReference type="ARBA" id="ARBA00001966"/>
    </source>
</evidence>
<dbReference type="Pfam" id="PF00330">
    <property type="entry name" value="Aconitase"/>
    <property type="match status" value="1"/>
</dbReference>
<reference evidence="24" key="1">
    <citation type="submission" date="2022-03" db="EMBL/GenBank/DDBJ databases">
        <title>Genome Encyclopedia of Bacteria and Archaea VI: Functional Genomics of Type Strains.</title>
        <authorList>
            <person name="Whitman W."/>
        </authorList>
    </citation>
    <scope>NUCLEOTIDE SEQUENCE</scope>
    <source>
        <strain evidence="24">HSC-15S17</strain>
    </source>
</reference>
<evidence type="ECO:0000256" key="1">
    <source>
        <dbReference type="ARBA" id="ARBA00000491"/>
    </source>
</evidence>
<comment type="pathway">
    <text evidence="4">Carbohydrate metabolism; tricarboxylic acid cycle; isocitrate from oxaloacetate: step 2/2.</text>
</comment>
<dbReference type="InterPro" id="IPR050075">
    <property type="entry name" value="LeuD"/>
</dbReference>
<evidence type="ECO:0000256" key="9">
    <source>
        <dbReference type="ARBA" id="ARBA00012926"/>
    </source>
</evidence>
<dbReference type="InterPro" id="IPR015928">
    <property type="entry name" value="Aconitase/3IPM_dehydase_swvl"/>
</dbReference>
<sequence length="205" mass="22437">MKREAEAEDLHRIFLEAGFEWREPGCSMCVAANGEQIPPQARVASTSNRNFVGHPGFNHATIYLRHRPAVPVLRANVDADIIIRIDRMTSIAQEQLGHYAFEALRSLPDGSPDPACGPNQPEFRDAAILLAGTNFGCGFSRESAVWALQAMGVRCVIVPSFGDIFANNGYQNGILPLVLPAADRPRSRSISYAAPRCWLDSMKSA</sequence>
<comment type="cofactor">
    <cofactor evidence="2">
        <name>[4Fe-4S] cluster</name>
        <dbReference type="ChEBI" id="CHEBI:49883"/>
    </cofactor>
</comment>
<comment type="subunit">
    <text evidence="7">Heterodimer of LeuC and LeuD.</text>
</comment>
<protein>
    <recommendedName>
        <fullName evidence="10">Aconitate hydratase A</fullName>
        <ecNumber evidence="9">4.2.1.3</ecNumber>
        <ecNumber evidence="8">4.2.1.33</ecNumber>
    </recommendedName>
    <alternativeName>
        <fullName evidence="21">Iron-responsive protein-like</fullName>
    </alternativeName>
    <alternativeName>
        <fullName evidence="20">RNA-binding protein</fullName>
    </alternativeName>
</protein>
<feature type="domain" description="Aconitase A/isopropylmalate dehydratase small subunit swivel" evidence="23">
    <location>
        <begin position="75"/>
        <end position="181"/>
    </location>
</feature>
<evidence type="ECO:0000256" key="12">
    <source>
        <dbReference type="ARBA" id="ARBA00022485"/>
    </source>
</evidence>
<evidence type="ECO:0000256" key="15">
    <source>
        <dbReference type="ARBA" id="ARBA00023004"/>
    </source>
</evidence>
<comment type="caution">
    <text evidence="24">The sequence shown here is derived from an EMBL/GenBank/DDBJ whole genome shotgun (WGS) entry which is preliminary data.</text>
</comment>
<comment type="catalytic activity">
    <reaction evidence="1">
        <text>(2R,3S)-3-isopropylmalate = (2S)-2-isopropylmalate</text>
        <dbReference type="Rhea" id="RHEA:32287"/>
        <dbReference type="ChEBI" id="CHEBI:1178"/>
        <dbReference type="ChEBI" id="CHEBI:35121"/>
        <dbReference type="EC" id="4.2.1.33"/>
    </reaction>
</comment>
<evidence type="ECO:0000313" key="24">
    <source>
        <dbReference type="EMBL" id="MCP2010636.1"/>
    </source>
</evidence>
<dbReference type="Gene3D" id="3.20.19.10">
    <property type="entry name" value="Aconitase, domain 4"/>
    <property type="match status" value="1"/>
</dbReference>
<dbReference type="PANTHER" id="PTHR43345:SF5">
    <property type="entry name" value="3-ISOPROPYLMALATE DEHYDRATASE SMALL SUBUNIT"/>
    <property type="match status" value="1"/>
</dbReference>
<dbReference type="Gene3D" id="3.30.499.10">
    <property type="entry name" value="Aconitase, domain 3"/>
    <property type="match status" value="1"/>
</dbReference>
<dbReference type="InterPro" id="IPR001030">
    <property type="entry name" value="Acoase/IPM_deHydtase_lsu_aba"/>
</dbReference>
<dbReference type="InterPro" id="IPR018136">
    <property type="entry name" value="Aconitase_4Fe-4S_BS"/>
</dbReference>
<evidence type="ECO:0000256" key="4">
    <source>
        <dbReference type="ARBA" id="ARBA00004717"/>
    </source>
</evidence>
<dbReference type="SUPFAM" id="SSF53732">
    <property type="entry name" value="Aconitase iron-sulfur domain"/>
    <property type="match status" value="1"/>
</dbReference>
<comment type="function">
    <text evidence="3">Catalyzes the isomerization between 2-isopropylmalate and 3-isopropylmalate, via the formation of 2-isopropylmaleate.</text>
</comment>
<dbReference type="PANTHER" id="PTHR43345">
    <property type="entry name" value="3-ISOPROPYLMALATE DEHYDRATASE SMALL SUBUNIT 2-RELATED-RELATED"/>
    <property type="match status" value="1"/>
</dbReference>
<name>A0ABT1GNS0_9BURK</name>